<keyword evidence="3" id="KW-1185">Reference proteome</keyword>
<evidence type="ECO:0000256" key="1">
    <source>
        <dbReference type="SAM" id="MobiDB-lite"/>
    </source>
</evidence>
<dbReference type="SUPFAM" id="SSF56112">
    <property type="entry name" value="Protein kinase-like (PK-like)"/>
    <property type="match status" value="1"/>
</dbReference>
<sequence>MPRLWPIPRGALRTTEVIRLKYDISAALEMLHRSHIVHADIHAGNLMLRAEPPCFVLIDYSGCTGDSVYPLHLGYGAFGYGGATHRPPTLESAPTPVRTAHGDYYRLANTILKQLHIGPEPSKRKHSDKDSSLPSHLDKELRLWLERDQWPRPPSPTSPFPPGTWKDSAISPSVILHASLWRSNGEVKQDTATFTSPDSKFGNSNGTLVPEGLAQDGLQGTGSWENSAISARFFLKCQLRTCGRFARTIYQEIFPWQAYSNQDGYLVLANPPPPPPAPPTSAESLTAGPNGDGGLAHLTMHSAMAAQTAVAADGLQGIWGAGQAASVSDLYAMGARPLDSVQAGQEDLRTHPIQNAIRTAATSLSAAISLAQDLGQASPSMTHHSLAQSLRVTSEILRDVSDELMEAARNQSSSAAPAAAPETWVRMECLVERFSNQRVLWRLRPASSGHVIIDLDNSASAALPADPDAETRSTKRRRKATPRPSSLSAGQPLSELDKQRQESVATALQLYSNPGEAGIKLLLPSAMDITDNPFTHCPTEQLATSCLYSQWAPFTIFGRLLDGLPSMQDSRHSSPSIEQPLDYKSIFFGAYSQGPLVGLRAQTRRYPMVSRLLNAVLYTLGGEHNHSTVFLSRNRAMGLHSDSQNHQDVPNVLIPLSVFSGGQLFVESEEGAGTPAALRGRGAELNAGIVSCKCAALKPKRCIASSVFAAFHSEESADVTCRIALSSQESGLGGQKLPLKSIAGALWIYTSKLHLSPNWHRLFETFNKCFVSSIEQLNDCLVVGGVGADVALDEVAFRSVGRSSIVWLRYMVASRRGSSLVWLERLPYKITEAGQGGGGGPKKGKGKGKAKALAEAASEEYQQAVRELWETADPVQHGLLEKLGVQKPEAPSKDLGDLCNMCLETLSEEIQQAAQATEPKLTPQRQLTIDKHRKEYKESLEAMQKLVQEETSSKAHLALLQKELRR</sequence>
<dbReference type="OrthoDB" id="417873at2759"/>
<gene>
    <name evidence="2" type="ORF">AK812_SmicGene39114</name>
</gene>
<dbReference type="EMBL" id="LSRX01001376">
    <property type="protein sequence ID" value="OLP80473.1"/>
    <property type="molecule type" value="Genomic_DNA"/>
</dbReference>
<dbReference type="AlphaFoldDB" id="A0A1Q9CC16"/>
<organism evidence="2 3">
    <name type="scientific">Symbiodinium microadriaticum</name>
    <name type="common">Dinoflagellate</name>
    <name type="synonym">Zooxanthella microadriatica</name>
    <dbReference type="NCBI Taxonomy" id="2951"/>
    <lineage>
        <taxon>Eukaryota</taxon>
        <taxon>Sar</taxon>
        <taxon>Alveolata</taxon>
        <taxon>Dinophyceae</taxon>
        <taxon>Suessiales</taxon>
        <taxon>Symbiodiniaceae</taxon>
        <taxon>Symbiodinium</taxon>
    </lineage>
</organism>
<comment type="caution">
    <text evidence="2">The sequence shown here is derived from an EMBL/GenBank/DDBJ whole genome shotgun (WGS) entry which is preliminary data.</text>
</comment>
<protein>
    <recommendedName>
        <fullName evidence="4">Protein kinase domain-containing protein</fullName>
    </recommendedName>
</protein>
<evidence type="ECO:0000313" key="2">
    <source>
        <dbReference type="EMBL" id="OLP80473.1"/>
    </source>
</evidence>
<dbReference type="Gene3D" id="1.10.510.10">
    <property type="entry name" value="Transferase(Phosphotransferase) domain 1"/>
    <property type="match status" value="1"/>
</dbReference>
<dbReference type="Proteomes" id="UP000186817">
    <property type="component" value="Unassembled WGS sequence"/>
</dbReference>
<feature type="region of interest" description="Disordered" evidence="1">
    <location>
        <begin position="462"/>
        <end position="499"/>
    </location>
</feature>
<feature type="region of interest" description="Disordered" evidence="1">
    <location>
        <begin position="116"/>
        <end position="135"/>
    </location>
</feature>
<evidence type="ECO:0008006" key="4">
    <source>
        <dbReference type="Google" id="ProtNLM"/>
    </source>
</evidence>
<accession>A0A1Q9CC16</accession>
<evidence type="ECO:0000313" key="3">
    <source>
        <dbReference type="Proteomes" id="UP000186817"/>
    </source>
</evidence>
<reference evidence="2 3" key="1">
    <citation type="submission" date="2016-02" db="EMBL/GenBank/DDBJ databases">
        <title>Genome analysis of coral dinoflagellate symbionts highlights evolutionary adaptations to a symbiotic lifestyle.</title>
        <authorList>
            <person name="Aranda M."/>
            <person name="Li Y."/>
            <person name="Liew Y.J."/>
            <person name="Baumgarten S."/>
            <person name="Simakov O."/>
            <person name="Wilson M."/>
            <person name="Piel J."/>
            <person name="Ashoor H."/>
            <person name="Bougouffa S."/>
            <person name="Bajic V.B."/>
            <person name="Ryu T."/>
            <person name="Ravasi T."/>
            <person name="Bayer T."/>
            <person name="Micklem G."/>
            <person name="Kim H."/>
            <person name="Bhak J."/>
            <person name="Lajeunesse T.C."/>
            <person name="Voolstra C.R."/>
        </authorList>
    </citation>
    <scope>NUCLEOTIDE SEQUENCE [LARGE SCALE GENOMIC DNA]</scope>
    <source>
        <strain evidence="2 3">CCMP2467</strain>
    </source>
</reference>
<proteinExistence type="predicted"/>
<name>A0A1Q9CC16_SYMMI</name>
<dbReference type="InterPro" id="IPR011009">
    <property type="entry name" value="Kinase-like_dom_sf"/>
</dbReference>